<evidence type="ECO:0000313" key="2">
    <source>
        <dbReference type="EMBL" id="KAK7309709.1"/>
    </source>
</evidence>
<dbReference type="AlphaFoldDB" id="A0AAN9PTT1"/>
<accession>A0AAN9PTT1</accession>
<proteinExistence type="predicted"/>
<organism evidence="2 3">
    <name type="scientific">Clitoria ternatea</name>
    <name type="common">Butterfly pea</name>
    <dbReference type="NCBI Taxonomy" id="43366"/>
    <lineage>
        <taxon>Eukaryota</taxon>
        <taxon>Viridiplantae</taxon>
        <taxon>Streptophyta</taxon>
        <taxon>Embryophyta</taxon>
        <taxon>Tracheophyta</taxon>
        <taxon>Spermatophyta</taxon>
        <taxon>Magnoliopsida</taxon>
        <taxon>eudicotyledons</taxon>
        <taxon>Gunneridae</taxon>
        <taxon>Pentapetalae</taxon>
        <taxon>rosids</taxon>
        <taxon>fabids</taxon>
        <taxon>Fabales</taxon>
        <taxon>Fabaceae</taxon>
        <taxon>Papilionoideae</taxon>
        <taxon>50 kb inversion clade</taxon>
        <taxon>NPAAA clade</taxon>
        <taxon>indigoferoid/millettioid clade</taxon>
        <taxon>Phaseoleae</taxon>
        <taxon>Clitoria</taxon>
    </lineage>
</organism>
<dbReference type="EMBL" id="JAYKXN010000002">
    <property type="protein sequence ID" value="KAK7309709.1"/>
    <property type="molecule type" value="Genomic_DNA"/>
</dbReference>
<evidence type="ECO:0000313" key="3">
    <source>
        <dbReference type="Proteomes" id="UP001359559"/>
    </source>
</evidence>
<feature type="region of interest" description="Disordered" evidence="1">
    <location>
        <begin position="52"/>
        <end position="86"/>
    </location>
</feature>
<comment type="caution">
    <text evidence="2">The sequence shown here is derived from an EMBL/GenBank/DDBJ whole genome shotgun (WGS) entry which is preliminary data.</text>
</comment>
<sequence length="103" mass="12017">MDEWRQRSDRYINMEMEEVQASQKEIITKPMQKAKGKLSDPYTLIDTGKDMIAREGERRRPSLPTKPEGQPIRENTHITMTGRRGTRGYAAPELWMPFLATHK</sequence>
<reference evidence="2 3" key="1">
    <citation type="submission" date="2024-01" db="EMBL/GenBank/DDBJ databases">
        <title>The genomes of 5 underutilized Papilionoideae crops provide insights into root nodulation and disease resistance.</title>
        <authorList>
            <person name="Yuan L."/>
        </authorList>
    </citation>
    <scope>NUCLEOTIDE SEQUENCE [LARGE SCALE GENOMIC DNA]</scope>
    <source>
        <strain evidence="2">LY-2023</strain>
        <tissue evidence="2">Leaf</tissue>
    </source>
</reference>
<keyword evidence="3" id="KW-1185">Reference proteome</keyword>
<dbReference type="Proteomes" id="UP001359559">
    <property type="component" value="Unassembled WGS sequence"/>
</dbReference>
<evidence type="ECO:0000256" key="1">
    <source>
        <dbReference type="SAM" id="MobiDB-lite"/>
    </source>
</evidence>
<gene>
    <name evidence="2" type="ORF">RJT34_06655</name>
</gene>
<protein>
    <submittedName>
        <fullName evidence="2">Uncharacterized protein</fullName>
    </submittedName>
</protein>
<name>A0AAN9PTT1_CLITE</name>